<dbReference type="InterPro" id="IPR001296">
    <property type="entry name" value="Glyco_trans_1"/>
</dbReference>
<feature type="domain" description="Glycosyl transferase family 1" evidence="2">
    <location>
        <begin position="183"/>
        <end position="326"/>
    </location>
</feature>
<evidence type="ECO:0000256" key="1">
    <source>
        <dbReference type="ARBA" id="ARBA00022679"/>
    </source>
</evidence>
<dbReference type="SUPFAM" id="SSF53756">
    <property type="entry name" value="UDP-Glycosyltransferase/glycogen phosphorylase"/>
    <property type="match status" value="1"/>
</dbReference>
<dbReference type="OrthoDB" id="9811239at2"/>
<evidence type="ECO:0000259" key="2">
    <source>
        <dbReference type="Pfam" id="PF00534"/>
    </source>
</evidence>
<gene>
    <name evidence="3" type="ORF">GO495_16265</name>
</gene>
<protein>
    <submittedName>
        <fullName evidence="3">Glycosyltransferase</fullName>
    </submittedName>
</protein>
<dbReference type="AlphaFoldDB" id="A0A6N8JCI4"/>
<proteinExistence type="predicted"/>
<dbReference type="Gene3D" id="3.40.50.2000">
    <property type="entry name" value="Glycogen Phosphorylase B"/>
    <property type="match status" value="1"/>
</dbReference>
<organism evidence="3 4">
    <name type="scientific">Chitinophaga oryziterrae</name>
    <dbReference type="NCBI Taxonomy" id="1031224"/>
    <lineage>
        <taxon>Bacteria</taxon>
        <taxon>Pseudomonadati</taxon>
        <taxon>Bacteroidota</taxon>
        <taxon>Chitinophagia</taxon>
        <taxon>Chitinophagales</taxon>
        <taxon>Chitinophagaceae</taxon>
        <taxon>Chitinophaga</taxon>
    </lineage>
</organism>
<name>A0A6N8JCI4_9BACT</name>
<dbReference type="EMBL" id="WRXO01000004">
    <property type="protein sequence ID" value="MVT42148.1"/>
    <property type="molecule type" value="Genomic_DNA"/>
</dbReference>
<dbReference type="PANTHER" id="PTHR46401">
    <property type="entry name" value="GLYCOSYLTRANSFERASE WBBK-RELATED"/>
    <property type="match status" value="1"/>
</dbReference>
<comment type="caution">
    <text evidence="3">The sequence shown here is derived from an EMBL/GenBank/DDBJ whole genome shotgun (WGS) entry which is preliminary data.</text>
</comment>
<dbReference type="Proteomes" id="UP000468388">
    <property type="component" value="Unassembled WGS sequence"/>
</dbReference>
<dbReference type="CDD" id="cd03801">
    <property type="entry name" value="GT4_PimA-like"/>
    <property type="match status" value="1"/>
</dbReference>
<dbReference type="Pfam" id="PF00534">
    <property type="entry name" value="Glycos_transf_1"/>
    <property type="match status" value="1"/>
</dbReference>
<dbReference type="RefSeq" id="WP_157300778.1">
    <property type="nucleotide sequence ID" value="NZ_BAAAZB010000005.1"/>
</dbReference>
<keyword evidence="4" id="KW-1185">Reference proteome</keyword>
<dbReference type="PANTHER" id="PTHR46401:SF2">
    <property type="entry name" value="GLYCOSYLTRANSFERASE WBBK-RELATED"/>
    <property type="match status" value="1"/>
</dbReference>
<evidence type="ECO:0000313" key="3">
    <source>
        <dbReference type="EMBL" id="MVT42148.1"/>
    </source>
</evidence>
<keyword evidence="1 3" id="KW-0808">Transferase</keyword>
<evidence type="ECO:0000313" key="4">
    <source>
        <dbReference type="Proteomes" id="UP000468388"/>
    </source>
</evidence>
<accession>A0A6N8JCI4</accession>
<sequence>MRVLYISRATLYSAKGGDTIQMVNTANELRKLNITVDIKLCNDRHIDYSQYELIHFFNIIRPADIIFHIDKSKLPFVLSPIYMDYQEAPKMNKQFRYRFLSFFSKNAQEYFKCMARSIKNGERIMSWKYLFYGHKRSIAYILKECACLLPNSFSEYERLRKDFKEAGTFAVIPNSIDTSIFTQTDAVQREDAVICVARIEPYKNQLNIIRALKEADIPLTIVGDAAPNHHAYYNECRENAYDKVTFINYQDQATIAALYNKHKTHILASWFETTGLSSLEAAACGCTLVISDKGDTREYFSDNVEYCDPGDLQSIRTAVQHALKAPVNDSLTDKIVHQNNWTETAVKTLDAYKKVCYESN</sequence>
<dbReference type="GO" id="GO:0009103">
    <property type="term" value="P:lipopolysaccharide biosynthetic process"/>
    <property type="evidence" value="ECO:0007669"/>
    <property type="project" value="TreeGrafter"/>
</dbReference>
<reference evidence="3 4" key="1">
    <citation type="submission" date="2019-12" db="EMBL/GenBank/DDBJ databases">
        <title>The draft genomic sequence of strain Chitinophaga oryziterrae JCM 16595.</title>
        <authorList>
            <person name="Zhang X."/>
        </authorList>
    </citation>
    <scope>NUCLEOTIDE SEQUENCE [LARGE SCALE GENOMIC DNA]</scope>
    <source>
        <strain evidence="3 4">JCM 16595</strain>
    </source>
</reference>
<dbReference type="GO" id="GO:0016757">
    <property type="term" value="F:glycosyltransferase activity"/>
    <property type="evidence" value="ECO:0007669"/>
    <property type="project" value="InterPro"/>
</dbReference>